<evidence type="ECO:0000259" key="7">
    <source>
        <dbReference type="Pfam" id="PF25944"/>
    </source>
</evidence>
<dbReference type="InterPro" id="IPR058627">
    <property type="entry name" value="MdtA-like_C"/>
</dbReference>
<dbReference type="PANTHER" id="PTHR30158:SF10">
    <property type="entry name" value="CATION EFFLUX PUMP"/>
    <property type="match status" value="1"/>
</dbReference>
<dbReference type="InterPro" id="IPR006143">
    <property type="entry name" value="RND_pump_MFP"/>
</dbReference>
<evidence type="ECO:0000256" key="4">
    <source>
        <dbReference type="SAM" id="MobiDB-lite"/>
    </source>
</evidence>
<evidence type="ECO:0000313" key="9">
    <source>
        <dbReference type="EMBL" id="TWU10649.1"/>
    </source>
</evidence>
<feature type="region of interest" description="Disordered" evidence="4">
    <location>
        <begin position="94"/>
        <end position="114"/>
    </location>
</feature>
<proteinExistence type="inferred from homology"/>
<dbReference type="Gene3D" id="2.40.420.20">
    <property type="match status" value="1"/>
</dbReference>
<dbReference type="SUPFAM" id="SSF111369">
    <property type="entry name" value="HlyD-like secretion proteins"/>
    <property type="match status" value="1"/>
</dbReference>
<feature type="region of interest" description="Disordered" evidence="4">
    <location>
        <begin position="413"/>
        <end position="452"/>
    </location>
</feature>
<dbReference type="Pfam" id="PF25944">
    <property type="entry name" value="Beta-barrel_RND"/>
    <property type="match status" value="1"/>
</dbReference>
<dbReference type="InterPro" id="IPR058625">
    <property type="entry name" value="MdtA-like_BSH"/>
</dbReference>
<feature type="domain" description="Multidrug resistance protein MdtA-like beta-barrel" evidence="7">
    <location>
        <begin position="250"/>
        <end position="336"/>
    </location>
</feature>
<dbReference type="GO" id="GO:0022857">
    <property type="term" value="F:transmembrane transporter activity"/>
    <property type="evidence" value="ECO:0007669"/>
    <property type="project" value="InterPro"/>
</dbReference>
<dbReference type="Pfam" id="PF25917">
    <property type="entry name" value="BSH_RND"/>
    <property type="match status" value="1"/>
</dbReference>
<dbReference type="PANTHER" id="PTHR30158">
    <property type="entry name" value="ACRA/E-RELATED COMPONENT OF DRUG EFFLUX TRANSPORTER"/>
    <property type="match status" value="1"/>
</dbReference>
<organism evidence="9 10">
    <name type="scientific">Allorhodopirellula heiligendammensis</name>
    <dbReference type="NCBI Taxonomy" id="2714739"/>
    <lineage>
        <taxon>Bacteria</taxon>
        <taxon>Pseudomonadati</taxon>
        <taxon>Planctomycetota</taxon>
        <taxon>Planctomycetia</taxon>
        <taxon>Pirellulales</taxon>
        <taxon>Pirellulaceae</taxon>
        <taxon>Allorhodopirellula</taxon>
    </lineage>
</organism>
<dbReference type="Pfam" id="PF25967">
    <property type="entry name" value="RND-MFP_C"/>
    <property type="match status" value="1"/>
</dbReference>
<comment type="similarity">
    <text evidence="2">Belongs to the membrane fusion protein (MFP) (TC 8.A.1) family.</text>
</comment>
<evidence type="ECO:0000259" key="8">
    <source>
        <dbReference type="Pfam" id="PF25967"/>
    </source>
</evidence>
<feature type="domain" description="Multidrug resistance protein MdtA-like alpha-helical hairpin" evidence="5">
    <location>
        <begin position="145"/>
        <end position="214"/>
    </location>
</feature>
<accession>A0A5C6BH97</accession>
<dbReference type="Pfam" id="PF25876">
    <property type="entry name" value="HH_MFP_RND"/>
    <property type="match status" value="1"/>
</dbReference>
<dbReference type="InterPro" id="IPR058624">
    <property type="entry name" value="MdtA-like_HH"/>
</dbReference>
<dbReference type="Gene3D" id="1.10.287.470">
    <property type="entry name" value="Helix hairpin bin"/>
    <property type="match status" value="1"/>
</dbReference>
<comment type="subcellular location">
    <subcellularLocation>
        <location evidence="1">Cell envelope</location>
    </subcellularLocation>
</comment>
<evidence type="ECO:0000256" key="2">
    <source>
        <dbReference type="ARBA" id="ARBA00009477"/>
    </source>
</evidence>
<dbReference type="NCBIfam" id="TIGR01730">
    <property type="entry name" value="RND_mfp"/>
    <property type="match status" value="1"/>
</dbReference>
<evidence type="ECO:0000313" key="10">
    <source>
        <dbReference type="Proteomes" id="UP000319908"/>
    </source>
</evidence>
<dbReference type="OrthoDB" id="9816569at2"/>
<protein>
    <submittedName>
        <fullName evidence="9">Multidrug efflux pump subunit AcrA</fullName>
    </submittedName>
</protein>
<comment type="caution">
    <text evidence="9">The sequence shown here is derived from an EMBL/GenBank/DDBJ whole genome shotgun (WGS) entry which is preliminary data.</text>
</comment>
<dbReference type="Proteomes" id="UP000319908">
    <property type="component" value="Unassembled WGS sequence"/>
</dbReference>
<gene>
    <name evidence="9" type="primary">acrA_2</name>
    <name evidence="9" type="ORF">Poly21_45550</name>
</gene>
<reference evidence="9 10" key="1">
    <citation type="journal article" date="2020" name="Antonie Van Leeuwenhoek">
        <title>Rhodopirellula heiligendammensis sp. nov., Rhodopirellula pilleata sp. nov., and Rhodopirellula solitaria sp. nov. isolated from natural or artificial marine surfaces in Northern Germany and California, USA, and emended description of the genus Rhodopirellula.</title>
        <authorList>
            <person name="Kallscheuer N."/>
            <person name="Wiegand S."/>
            <person name="Jogler M."/>
            <person name="Boedeker C."/>
            <person name="Peeters S.H."/>
            <person name="Rast P."/>
            <person name="Heuer A."/>
            <person name="Jetten M.S.M."/>
            <person name="Rohde M."/>
            <person name="Jogler C."/>
        </authorList>
    </citation>
    <scope>NUCLEOTIDE SEQUENCE [LARGE SCALE GENOMIC DNA]</scope>
    <source>
        <strain evidence="9 10">Poly21</strain>
    </source>
</reference>
<feature type="coiled-coil region" evidence="3">
    <location>
        <begin position="183"/>
        <end position="210"/>
    </location>
</feature>
<dbReference type="InterPro" id="IPR058626">
    <property type="entry name" value="MdtA-like_b-barrel"/>
</dbReference>
<sequence length="452" mass="49073">MFQYLSSLAKCHRGNCREVTVLTEVSLTVTLLMLAAVGCKTQDGPPPPPPPPPAVEVATATTRQIIDYREFTGRTSAMESVEIRARVSGYLLRSPRSKPKKNAADSPSPDDRENADWQITAKEGELVKKGAPLFLIDRKPYQLALDQSLGSLKASQARLTQATQDLSRSRELLGRDATSEAEYDQAVAAVAELRGQIENLKATAERNLLDLTYTQVESPIDGLLGSTMVTEGNLVVADTTVLTTVVSTDPIYVDFNVDEQSVLDYRKRIAAGEVKSARDVNIPIRMGLANEEGYPHEGTIDFVDNRTDPNTGNTRIRGVFENSTGILSPGLFSRVQTPFTQAHEAILIPSPAIAMDQQGRYVMVVGSENEVSRRSVTLGQIIEDKTVVTEGLQAGEQVIISGLQKVRPGVTVTIKDPQPQPKMTEDMPSTNSDAPQASEHTDDAAQQSGESI</sequence>
<dbReference type="GO" id="GO:0030313">
    <property type="term" value="C:cell envelope"/>
    <property type="evidence" value="ECO:0007669"/>
    <property type="project" value="UniProtKB-SubCell"/>
</dbReference>
<feature type="domain" description="Multidrug resistance protein MdtA-like C-terminal permuted SH3" evidence="8">
    <location>
        <begin position="345"/>
        <end position="405"/>
    </location>
</feature>
<dbReference type="FunFam" id="2.40.420.20:FF:000001">
    <property type="entry name" value="Efflux RND transporter periplasmic adaptor subunit"/>
    <property type="match status" value="1"/>
</dbReference>
<dbReference type="GO" id="GO:0046677">
    <property type="term" value="P:response to antibiotic"/>
    <property type="evidence" value="ECO:0007669"/>
    <property type="project" value="TreeGrafter"/>
</dbReference>
<evidence type="ECO:0000256" key="3">
    <source>
        <dbReference type="SAM" id="Coils"/>
    </source>
</evidence>
<dbReference type="Gene3D" id="2.40.30.170">
    <property type="match status" value="1"/>
</dbReference>
<keyword evidence="3" id="KW-0175">Coiled coil</keyword>
<dbReference type="EMBL" id="SJPU01000003">
    <property type="protein sequence ID" value="TWU10649.1"/>
    <property type="molecule type" value="Genomic_DNA"/>
</dbReference>
<dbReference type="RefSeq" id="WP_146409060.1">
    <property type="nucleotide sequence ID" value="NZ_SJPU01000003.1"/>
</dbReference>
<name>A0A5C6BH97_9BACT</name>
<evidence type="ECO:0000259" key="6">
    <source>
        <dbReference type="Pfam" id="PF25917"/>
    </source>
</evidence>
<dbReference type="Gene3D" id="2.40.50.100">
    <property type="match status" value="1"/>
</dbReference>
<evidence type="ECO:0000259" key="5">
    <source>
        <dbReference type="Pfam" id="PF25876"/>
    </source>
</evidence>
<dbReference type="GO" id="GO:0005886">
    <property type="term" value="C:plasma membrane"/>
    <property type="evidence" value="ECO:0007669"/>
    <property type="project" value="TreeGrafter"/>
</dbReference>
<feature type="domain" description="Multidrug resistance protein MdtA-like barrel-sandwich hybrid" evidence="6">
    <location>
        <begin position="121"/>
        <end position="243"/>
    </location>
</feature>
<keyword evidence="10" id="KW-1185">Reference proteome</keyword>
<evidence type="ECO:0000256" key="1">
    <source>
        <dbReference type="ARBA" id="ARBA00004196"/>
    </source>
</evidence>
<dbReference type="AlphaFoldDB" id="A0A5C6BH97"/>